<dbReference type="InterPro" id="IPR036188">
    <property type="entry name" value="FAD/NAD-bd_sf"/>
</dbReference>
<evidence type="ECO:0000256" key="3">
    <source>
        <dbReference type="ARBA" id="ARBA00023002"/>
    </source>
</evidence>
<dbReference type="PRINTS" id="PR00419">
    <property type="entry name" value="ADXRDTASE"/>
</dbReference>
<dbReference type="Proteomes" id="UP000298390">
    <property type="component" value="Unassembled WGS sequence"/>
</dbReference>
<organism evidence="4 5">
    <name type="scientific">Rhodofomes roseus</name>
    <dbReference type="NCBI Taxonomy" id="34475"/>
    <lineage>
        <taxon>Eukaryota</taxon>
        <taxon>Fungi</taxon>
        <taxon>Dikarya</taxon>
        <taxon>Basidiomycota</taxon>
        <taxon>Agaricomycotina</taxon>
        <taxon>Agaricomycetes</taxon>
        <taxon>Polyporales</taxon>
        <taxon>Rhodofomes</taxon>
    </lineage>
</organism>
<dbReference type="EMBL" id="SEKV01001074">
    <property type="protein sequence ID" value="TFY51937.1"/>
    <property type="molecule type" value="Genomic_DNA"/>
</dbReference>
<comment type="caution">
    <text evidence="4">The sequence shown here is derived from an EMBL/GenBank/DDBJ whole genome shotgun (WGS) entry which is preliminary data.</text>
</comment>
<dbReference type="SUPFAM" id="SSF51905">
    <property type="entry name" value="FAD/NAD(P)-binding domain"/>
    <property type="match status" value="1"/>
</dbReference>
<dbReference type="STRING" id="34475.A0A4Y9XRC9"/>
<dbReference type="GO" id="GO:0016491">
    <property type="term" value="F:oxidoreductase activity"/>
    <property type="evidence" value="ECO:0007669"/>
    <property type="project" value="UniProtKB-KW"/>
</dbReference>
<dbReference type="Gene3D" id="3.50.50.60">
    <property type="entry name" value="FAD/NAD(P)-binding domain"/>
    <property type="match status" value="2"/>
</dbReference>
<protein>
    <submittedName>
        <fullName evidence="4">Uncharacterized protein</fullName>
    </submittedName>
</protein>
<name>A0A4Y9XRC9_9APHY</name>
<keyword evidence="1" id="KW-0285">Flavoprotein</keyword>
<dbReference type="InterPro" id="IPR050346">
    <property type="entry name" value="FMO-like"/>
</dbReference>
<dbReference type="PANTHER" id="PTHR23023">
    <property type="entry name" value="DIMETHYLANILINE MONOOXYGENASE"/>
    <property type="match status" value="1"/>
</dbReference>
<evidence type="ECO:0000256" key="1">
    <source>
        <dbReference type="ARBA" id="ARBA00022630"/>
    </source>
</evidence>
<dbReference type="AlphaFoldDB" id="A0A4Y9XRC9"/>
<accession>A0A4Y9XRC9</accession>
<gene>
    <name evidence="4" type="ORF">EVJ58_g10296</name>
</gene>
<proteinExistence type="predicted"/>
<sequence length="326" mass="34742">MLLQNLFAMIQPTFTRIGVIGAGAAGLITAHTLLRDGFQNVEVLTRDESPGGVWAADVHGEFRFSPLPMPPPADAAATGGRLSGEDMRLYMETFASSAPRIPDELTPEKAKSACFSGPILHSSQFGSRLADVVSAGKTGDVVIIGGGKSAQDIAAYLARRDIPVSMVFKTTDAVLATPVPYPAAIRKSRHVHLFLSVLSPHAELLTGLERFLHTTWLGSLIVRGMWALLTWSSFWVLSVPRGSPLRNAPNPFWTVRTNDEGTGRKDGFHALVKQEKIKLLAPARAVGYGADSQSILLDNGGKVPAAAVVLATGFTSSWSGVFDGPS</sequence>
<evidence type="ECO:0000256" key="2">
    <source>
        <dbReference type="ARBA" id="ARBA00022827"/>
    </source>
</evidence>
<dbReference type="Pfam" id="PF13450">
    <property type="entry name" value="NAD_binding_8"/>
    <property type="match status" value="1"/>
</dbReference>
<evidence type="ECO:0000313" key="4">
    <source>
        <dbReference type="EMBL" id="TFY51937.1"/>
    </source>
</evidence>
<keyword evidence="2" id="KW-0274">FAD</keyword>
<evidence type="ECO:0000313" key="5">
    <source>
        <dbReference type="Proteomes" id="UP000298390"/>
    </source>
</evidence>
<reference evidence="4 5" key="1">
    <citation type="submission" date="2019-01" db="EMBL/GenBank/DDBJ databases">
        <title>Genome sequencing of the rare red list fungi Fomitopsis rosea.</title>
        <authorList>
            <person name="Buettner E."/>
            <person name="Kellner H."/>
        </authorList>
    </citation>
    <scope>NUCLEOTIDE SEQUENCE [LARGE SCALE GENOMIC DNA]</scope>
    <source>
        <strain evidence="4 5">DSM 105464</strain>
    </source>
</reference>
<keyword evidence="3" id="KW-0560">Oxidoreductase</keyword>